<evidence type="ECO:0000313" key="4">
    <source>
        <dbReference type="EMBL" id="MDA3733991.1"/>
    </source>
</evidence>
<organism evidence="4 5">
    <name type="scientific">Holtiella tumoricola</name>
    <dbReference type="NCBI Taxonomy" id="3018743"/>
    <lineage>
        <taxon>Bacteria</taxon>
        <taxon>Bacillati</taxon>
        <taxon>Bacillota</taxon>
        <taxon>Clostridia</taxon>
        <taxon>Lachnospirales</taxon>
        <taxon>Cellulosilyticaceae</taxon>
        <taxon>Holtiella</taxon>
    </lineage>
</organism>
<dbReference type="SMART" id="SM00871">
    <property type="entry name" value="AraC_E_bind"/>
    <property type="match status" value="1"/>
</dbReference>
<dbReference type="Pfam" id="PF06445">
    <property type="entry name" value="GyrI-like"/>
    <property type="match status" value="1"/>
</dbReference>
<proteinExistence type="predicted"/>
<dbReference type="InterPro" id="IPR029442">
    <property type="entry name" value="GyrI-like"/>
</dbReference>
<reference evidence="4" key="1">
    <citation type="journal article" date="2023" name="Int. J. Syst. Evol. Microbiol.">
        <title>&lt;i&gt;Holtiella tumoricola&lt;/i&gt; gen. nov. sp. nov., isolated from a human clinical sample.</title>
        <authorList>
            <person name="Allen-Vercoe E."/>
            <person name="Daigneault M.C."/>
            <person name="Vancuren S.J."/>
            <person name="Cochrane K."/>
            <person name="O'Neal L.L."/>
            <person name="Sankaranarayanan K."/>
            <person name="Lawson P.A."/>
        </authorList>
    </citation>
    <scope>NUCLEOTIDE SEQUENCE</scope>
    <source>
        <strain evidence="4">CC70A</strain>
    </source>
</reference>
<dbReference type="PANTHER" id="PTHR30204">
    <property type="entry name" value="REDOX-CYCLING DRUG-SENSING TRANSCRIPTIONAL ACTIVATOR SOXR"/>
    <property type="match status" value="1"/>
</dbReference>
<evidence type="ECO:0000313" key="5">
    <source>
        <dbReference type="Proteomes" id="UP001169242"/>
    </source>
</evidence>
<evidence type="ECO:0000259" key="3">
    <source>
        <dbReference type="PROSITE" id="PS50937"/>
    </source>
</evidence>
<dbReference type="RefSeq" id="WP_271013650.1">
    <property type="nucleotide sequence ID" value="NZ_JAQIFT010000069.1"/>
</dbReference>
<dbReference type="GO" id="GO:0003700">
    <property type="term" value="F:DNA-binding transcription factor activity"/>
    <property type="evidence" value="ECO:0007669"/>
    <property type="project" value="InterPro"/>
</dbReference>
<keyword evidence="2" id="KW-0175">Coiled coil</keyword>
<dbReference type="SUPFAM" id="SSF46955">
    <property type="entry name" value="Putative DNA-binding domain"/>
    <property type="match status" value="1"/>
</dbReference>
<dbReference type="SUPFAM" id="SSF55136">
    <property type="entry name" value="Probable bacterial effector-binding domain"/>
    <property type="match status" value="1"/>
</dbReference>
<dbReference type="Pfam" id="PF13411">
    <property type="entry name" value="MerR_1"/>
    <property type="match status" value="1"/>
</dbReference>
<comment type="caution">
    <text evidence="4">The sequence shown here is derived from an EMBL/GenBank/DDBJ whole genome shotgun (WGS) entry which is preliminary data.</text>
</comment>
<dbReference type="InterPro" id="IPR047057">
    <property type="entry name" value="MerR_fam"/>
</dbReference>
<protein>
    <submittedName>
        <fullName evidence="4">MerR family transcriptional regulator</fullName>
    </submittedName>
</protein>
<dbReference type="CDD" id="cd01107">
    <property type="entry name" value="HTH_BmrR"/>
    <property type="match status" value="1"/>
</dbReference>
<dbReference type="AlphaFoldDB" id="A0AA42DRV7"/>
<sequence length="278" mass="32672">MNSQGRSEAMYRIGEFSKMSKATIKTLRYYDEIDLLKPEYIDPFTNYRFYTTNQLFKLHHIQALRQIGLVPDEIKMILSNANKQIVLEKRKMELLAEIENATQQLSRIEFILSGQEEETFMHYQAIIKELPECIVYSKKMTVPSYNDYFQLIPAIGEKVTTKYTDLKCAMPAYCFIVYLDGEYKETNFKVEFCEAITELKEDFEDIVFKKMEAVNAVSVMHRGPYAGLNQAYAYAFKWIEDNGYAVLDSPRESYIDGIWNKEDETEWLTELQIPIMRK</sequence>
<dbReference type="SMART" id="SM00422">
    <property type="entry name" value="HTH_MERR"/>
    <property type="match status" value="1"/>
</dbReference>
<dbReference type="InterPro" id="IPR009061">
    <property type="entry name" value="DNA-bd_dom_put_sf"/>
</dbReference>
<accession>A0AA42DRV7</accession>
<feature type="coiled-coil region" evidence="2">
    <location>
        <begin position="84"/>
        <end position="118"/>
    </location>
</feature>
<dbReference type="Gene3D" id="3.20.80.10">
    <property type="entry name" value="Regulatory factor, effector binding domain"/>
    <property type="match status" value="1"/>
</dbReference>
<keyword evidence="5" id="KW-1185">Reference proteome</keyword>
<dbReference type="Proteomes" id="UP001169242">
    <property type="component" value="Unassembled WGS sequence"/>
</dbReference>
<evidence type="ECO:0000256" key="2">
    <source>
        <dbReference type="SAM" id="Coils"/>
    </source>
</evidence>
<dbReference type="InterPro" id="IPR010499">
    <property type="entry name" value="AraC_E-bd"/>
</dbReference>
<dbReference type="PROSITE" id="PS50937">
    <property type="entry name" value="HTH_MERR_2"/>
    <property type="match status" value="1"/>
</dbReference>
<dbReference type="EMBL" id="JAQIFT010000069">
    <property type="protein sequence ID" value="MDA3733991.1"/>
    <property type="molecule type" value="Genomic_DNA"/>
</dbReference>
<dbReference type="InterPro" id="IPR011256">
    <property type="entry name" value="Reg_factor_effector_dom_sf"/>
</dbReference>
<dbReference type="InterPro" id="IPR000551">
    <property type="entry name" value="MerR-type_HTH_dom"/>
</dbReference>
<dbReference type="PANTHER" id="PTHR30204:SF97">
    <property type="entry name" value="MERR FAMILY REGULATORY PROTEIN"/>
    <property type="match status" value="1"/>
</dbReference>
<name>A0AA42DRV7_9FIRM</name>
<dbReference type="Gene3D" id="1.10.1660.10">
    <property type="match status" value="1"/>
</dbReference>
<evidence type="ECO:0000256" key="1">
    <source>
        <dbReference type="ARBA" id="ARBA00023125"/>
    </source>
</evidence>
<feature type="domain" description="HTH merR-type" evidence="3">
    <location>
        <begin position="10"/>
        <end position="80"/>
    </location>
</feature>
<gene>
    <name evidence="4" type="ORF">PBV87_21180</name>
</gene>
<keyword evidence="1" id="KW-0238">DNA-binding</keyword>
<dbReference type="GO" id="GO:0003677">
    <property type="term" value="F:DNA binding"/>
    <property type="evidence" value="ECO:0007669"/>
    <property type="project" value="UniProtKB-KW"/>
</dbReference>